<sequence>MLHTRAPGSPSLNDTFGALLIGTYVGVIIYGLNLYQTARYFKAFPHDHLYLKVLVAVVLVLETWHTVLCMHMCYHYLVTNYFNPAALLEGCVCPVLQLVSQSLPAKPNVGPIRRFFSVGAGGSSSLLWYVKFRALRESCSRFAYSIRPPQVTFLLAELGLAMGEYSYSSSASIKLTRLSPRLCFQAIMVETFLKPAFAQFEQVTWIVSVAFGFSAIADIILTTVLICALRRCRTGIKRPSYRVGSASADKDLPEHEFTHADLVLSASIFDFLTFIFALVRPKDLIFFGLDIVAVKLYPTSLLTALNSRRMLAKQSSDAAAIYGDSGILVSESDLGRRPVLALSRRLGLRDLTRHETNGAEAIEMNVKANHCAGEVRLQPSVIEIGPLESGTTHSQAETASDRSSTAYRATVRGRETPARLAFHSQIPYDSALIATRPPTSRHLTTETTPTLFSSDI</sequence>
<comment type="caution">
    <text evidence="1">The sequence shown here is derived from an EMBL/GenBank/DDBJ whole genome shotgun (WGS) entry which is preliminary data.</text>
</comment>
<protein>
    <submittedName>
        <fullName evidence="1">Uncharacterized protein</fullName>
    </submittedName>
</protein>
<accession>A0ACC1PSC4</accession>
<name>A0ACC1PSC4_9APHY</name>
<reference evidence="1" key="1">
    <citation type="submission" date="2022-08" db="EMBL/GenBank/DDBJ databases">
        <title>Genome Sequence of Pycnoporus sanguineus.</title>
        <authorList>
            <person name="Buettner E."/>
        </authorList>
    </citation>
    <scope>NUCLEOTIDE SEQUENCE</scope>
    <source>
        <strain evidence="1">CG-C14</strain>
    </source>
</reference>
<gene>
    <name evidence="1" type="ORF">NUW54_g7086</name>
</gene>
<evidence type="ECO:0000313" key="1">
    <source>
        <dbReference type="EMBL" id="KAJ2997867.1"/>
    </source>
</evidence>
<dbReference type="Proteomes" id="UP001144978">
    <property type="component" value="Unassembled WGS sequence"/>
</dbReference>
<proteinExistence type="predicted"/>
<keyword evidence="2" id="KW-1185">Reference proteome</keyword>
<evidence type="ECO:0000313" key="2">
    <source>
        <dbReference type="Proteomes" id="UP001144978"/>
    </source>
</evidence>
<dbReference type="EMBL" id="JANSHE010001987">
    <property type="protein sequence ID" value="KAJ2997867.1"/>
    <property type="molecule type" value="Genomic_DNA"/>
</dbReference>
<organism evidence="1 2">
    <name type="scientific">Trametes sanguinea</name>
    <dbReference type="NCBI Taxonomy" id="158606"/>
    <lineage>
        <taxon>Eukaryota</taxon>
        <taxon>Fungi</taxon>
        <taxon>Dikarya</taxon>
        <taxon>Basidiomycota</taxon>
        <taxon>Agaricomycotina</taxon>
        <taxon>Agaricomycetes</taxon>
        <taxon>Polyporales</taxon>
        <taxon>Polyporaceae</taxon>
        <taxon>Trametes</taxon>
    </lineage>
</organism>